<accession>A0A0A9BE37</accession>
<reference evidence="1" key="1">
    <citation type="submission" date="2014-09" db="EMBL/GenBank/DDBJ databases">
        <authorList>
            <person name="Magalhaes I.L.F."/>
            <person name="Oliveira U."/>
            <person name="Santos F.R."/>
            <person name="Vidigal T.H.D.A."/>
            <person name="Brescovit A.D."/>
            <person name="Santos A.J."/>
        </authorList>
    </citation>
    <scope>NUCLEOTIDE SEQUENCE</scope>
    <source>
        <tissue evidence="1">Shoot tissue taken approximately 20 cm above the soil surface</tissue>
    </source>
</reference>
<proteinExistence type="predicted"/>
<organism evidence="1">
    <name type="scientific">Arundo donax</name>
    <name type="common">Giant reed</name>
    <name type="synonym">Donax arundinaceus</name>
    <dbReference type="NCBI Taxonomy" id="35708"/>
    <lineage>
        <taxon>Eukaryota</taxon>
        <taxon>Viridiplantae</taxon>
        <taxon>Streptophyta</taxon>
        <taxon>Embryophyta</taxon>
        <taxon>Tracheophyta</taxon>
        <taxon>Spermatophyta</taxon>
        <taxon>Magnoliopsida</taxon>
        <taxon>Liliopsida</taxon>
        <taxon>Poales</taxon>
        <taxon>Poaceae</taxon>
        <taxon>PACMAD clade</taxon>
        <taxon>Arundinoideae</taxon>
        <taxon>Arundineae</taxon>
        <taxon>Arundo</taxon>
    </lineage>
</organism>
<name>A0A0A9BE37_ARUDO</name>
<evidence type="ECO:0000313" key="1">
    <source>
        <dbReference type="EMBL" id="JAD59500.1"/>
    </source>
</evidence>
<dbReference type="EMBL" id="GBRH01238395">
    <property type="protein sequence ID" value="JAD59500.1"/>
    <property type="molecule type" value="Transcribed_RNA"/>
</dbReference>
<protein>
    <submittedName>
        <fullName evidence="1">Uncharacterized protein</fullName>
    </submittedName>
</protein>
<reference evidence="1" key="2">
    <citation type="journal article" date="2015" name="Data Brief">
        <title>Shoot transcriptome of the giant reed, Arundo donax.</title>
        <authorList>
            <person name="Barrero R.A."/>
            <person name="Guerrero F.D."/>
            <person name="Moolhuijzen P."/>
            <person name="Goolsby J.A."/>
            <person name="Tidwell J."/>
            <person name="Bellgard S.E."/>
            <person name="Bellgard M.I."/>
        </authorList>
    </citation>
    <scope>NUCLEOTIDE SEQUENCE</scope>
    <source>
        <tissue evidence="1">Shoot tissue taken approximately 20 cm above the soil surface</tissue>
    </source>
</reference>
<sequence>MEELQIRLVLTIRRG</sequence>